<reference evidence="2" key="1">
    <citation type="submission" date="2023-03" db="EMBL/GenBank/DDBJ databases">
        <title>Massive genome expansion in bonnet fungi (Mycena s.s.) driven by repeated elements and novel gene families across ecological guilds.</title>
        <authorList>
            <consortium name="Lawrence Berkeley National Laboratory"/>
            <person name="Harder C.B."/>
            <person name="Miyauchi S."/>
            <person name="Viragh M."/>
            <person name="Kuo A."/>
            <person name="Thoen E."/>
            <person name="Andreopoulos B."/>
            <person name="Lu D."/>
            <person name="Skrede I."/>
            <person name="Drula E."/>
            <person name="Henrissat B."/>
            <person name="Morin E."/>
            <person name="Kohler A."/>
            <person name="Barry K."/>
            <person name="LaButti K."/>
            <person name="Morin E."/>
            <person name="Salamov A."/>
            <person name="Lipzen A."/>
            <person name="Mereny Z."/>
            <person name="Hegedus B."/>
            <person name="Baldrian P."/>
            <person name="Stursova M."/>
            <person name="Weitz H."/>
            <person name="Taylor A."/>
            <person name="Grigoriev I.V."/>
            <person name="Nagy L.G."/>
            <person name="Martin F."/>
            <person name="Kauserud H."/>
        </authorList>
    </citation>
    <scope>NUCLEOTIDE SEQUENCE</scope>
    <source>
        <strain evidence="2">CBHHK002</strain>
    </source>
</reference>
<dbReference type="Proteomes" id="UP001218218">
    <property type="component" value="Unassembled WGS sequence"/>
</dbReference>
<dbReference type="EMBL" id="JARIHO010000007">
    <property type="protein sequence ID" value="KAJ7358046.1"/>
    <property type="molecule type" value="Genomic_DNA"/>
</dbReference>
<evidence type="ECO:0000313" key="3">
    <source>
        <dbReference type="Proteomes" id="UP001218218"/>
    </source>
</evidence>
<name>A0AAD7F0F5_9AGAR</name>
<sequence length="231" mass="25046">MCLLLNPFLFCAHLAAIALGWVRVLSRPGSAPRHDRAGPTPVRIMLLFVFVPAVFPTAQHLFDHPGYRSKAEKKQKSGSAVPAYKGLWVHPKPMIAGLIIYTECLSNSLINCPFCTNSNKAQTVLQYMSTQLTTLVSIPSGLIGEVNWTIGGAGNPLRALFLNFVAIFRTVCRNSSMLNEATGHMGLSYRFINGCYKVSGHMVHSAVVVGGTHLFGNSAMLSGFLLLIIGD</sequence>
<feature type="transmembrane region" description="Helical" evidence="1">
    <location>
        <begin position="206"/>
        <end position="229"/>
    </location>
</feature>
<evidence type="ECO:0000313" key="2">
    <source>
        <dbReference type="EMBL" id="KAJ7358046.1"/>
    </source>
</evidence>
<comment type="caution">
    <text evidence="2">The sequence shown here is derived from an EMBL/GenBank/DDBJ whole genome shotgun (WGS) entry which is preliminary data.</text>
</comment>
<keyword evidence="1" id="KW-1133">Transmembrane helix</keyword>
<evidence type="ECO:0000256" key="1">
    <source>
        <dbReference type="SAM" id="Phobius"/>
    </source>
</evidence>
<keyword evidence="3" id="KW-1185">Reference proteome</keyword>
<dbReference type="AlphaFoldDB" id="A0AAD7F0F5"/>
<accession>A0AAD7F0F5</accession>
<organism evidence="2 3">
    <name type="scientific">Mycena albidolilacea</name>
    <dbReference type="NCBI Taxonomy" id="1033008"/>
    <lineage>
        <taxon>Eukaryota</taxon>
        <taxon>Fungi</taxon>
        <taxon>Dikarya</taxon>
        <taxon>Basidiomycota</taxon>
        <taxon>Agaricomycotina</taxon>
        <taxon>Agaricomycetes</taxon>
        <taxon>Agaricomycetidae</taxon>
        <taxon>Agaricales</taxon>
        <taxon>Marasmiineae</taxon>
        <taxon>Mycenaceae</taxon>
        <taxon>Mycena</taxon>
    </lineage>
</organism>
<keyword evidence="1" id="KW-0472">Membrane</keyword>
<keyword evidence="1" id="KW-0812">Transmembrane</keyword>
<feature type="transmembrane region" description="Helical" evidence="1">
    <location>
        <begin position="44"/>
        <end position="62"/>
    </location>
</feature>
<proteinExistence type="predicted"/>
<gene>
    <name evidence="2" type="ORF">DFH08DRAFT_801899</name>
</gene>
<protein>
    <submittedName>
        <fullName evidence="2">Uncharacterized protein</fullName>
    </submittedName>
</protein>